<keyword evidence="12" id="KW-0511">Multifunctional enzyme</keyword>
<evidence type="ECO:0000313" key="15">
    <source>
        <dbReference type="EMBL" id="TYH30547.1"/>
    </source>
</evidence>
<evidence type="ECO:0000313" key="16">
    <source>
        <dbReference type="Proteomes" id="UP000323506"/>
    </source>
</evidence>
<evidence type="ECO:0000256" key="3">
    <source>
        <dbReference type="ARBA" id="ARBA00008173"/>
    </source>
</evidence>
<dbReference type="InterPro" id="IPR000764">
    <property type="entry name" value="Uridine_kinase-like"/>
</dbReference>
<dbReference type="InterPro" id="IPR000836">
    <property type="entry name" value="PRTase_dom"/>
</dbReference>
<evidence type="ECO:0000256" key="8">
    <source>
        <dbReference type="ARBA" id="ARBA00022679"/>
    </source>
</evidence>
<dbReference type="GO" id="GO:0005524">
    <property type="term" value="F:ATP binding"/>
    <property type="evidence" value="ECO:0007669"/>
    <property type="project" value="InterPro"/>
</dbReference>
<dbReference type="EC" id="2.7.1.48" evidence="5"/>
<keyword evidence="6" id="KW-0021">Allosteric enzyme</keyword>
<dbReference type="CDD" id="cd02023">
    <property type="entry name" value="UMPK"/>
    <property type="match status" value="1"/>
</dbReference>
<dbReference type="AlphaFoldDB" id="A0A5D2HJS9"/>
<keyword evidence="16" id="KW-1185">Reference proteome</keyword>
<dbReference type="InterPro" id="IPR027417">
    <property type="entry name" value="P-loop_NTPase"/>
</dbReference>
<feature type="domain" description="Phosphoribulokinase/uridine kinase" evidence="13">
    <location>
        <begin position="49"/>
        <end position="227"/>
    </location>
</feature>
<comment type="similarity">
    <text evidence="3">In the N-terminal section; belongs to the uridine kinase family.</text>
</comment>
<comment type="pathway">
    <text evidence="2">Pyrimidine metabolism; CTP biosynthesis via salvage pathway; CTP from cytidine: step 1/3.</text>
</comment>
<evidence type="ECO:0000256" key="10">
    <source>
        <dbReference type="ARBA" id="ARBA00022777"/>
    </source>
</evidence>
<sequence>MGSNSVEDMIEASSGVHFSGFHMDGLESKNIEKPTTSPGAENVHKQPFIIGVAGGAASGKTTVCDMIIQQLHDQRVVLVNQDSFYHNLTEEELARVHEYNFDHPDAFDTEKLLDSIENLRHDRAEHYKSNAFPARRVNPSDVIILEGILIFHDPRVRELMNMKIFVDTDADVRLARRIRRDTVDKGRDIGAVLDQYSKFVKPAFDDFILPTKKYADIIIPRGGDNHVAIDLIVQHIRTKLGQHDLCKIYPNLYVIQSTFQIRGMHTLIRDSQTTKHDFVFYSDRLIRLVVEHGLGHLPFTEKQVITPTGSVYTGVDFCKRLCGVSVIRSGESMENALRACCKGIKIGKILIHREGDNGQQLIYEKLPQDISERHVLLLDPILGTGNSAVQAISLLIKKGVPESNIIFLNLISAPQGVHVVCKSFPRVKIVTSEIEIGLNEDFRVVPGMGEFGDRYFGTDDDDNLQAVAPMQLSNQS</sequence>
<evidence type="ECO:0000256" key="7">
    <source>
        <dbReference type="ARBA" id="ARBA00022676"/>
    </source>
</evidence>
<keyword evidence="7" id="KW-0328">Glycosyltransferase</keyword>
<dbReference type="SUPFAM" id="SSF53271">
    <property type="entry name" value="PRTase-like"/>
    <property type="match status" value="1"/>
</dbReference>
<dbReference type="NCBIfam" id="NF004018">
    <property type="entry name" value="PRK05480.1"/>
    <property type="match status" value="1"/>
</dbReference>
<dbReference type="SUPFAM" id="SSF52540">
    <property type="entry name" value="P-loop containing nucleoside triphosphate hydrolases"/>
    <property type="match status" value="1"/>
</dbReference>
<evidence type="ECO:0000256" key="2">
    <source>
        <dbReference type="ARBA" id="ARBA00004784"/>
    </source>
</evidence>
<dbReference type="GO" id="GO:0004849">
    <property type="term" value="F:uridine kinase activity"/>
    <property type="evidence" value="ECO:0007669"/>
    <property type="project" value="UniProtKB-EC"/>
</dbReference>
<evidence type="ECO:0000256" key="12">
    <source>
        <dbReference type="ARBA" id="ARBA00023268"/>
    </source>
</evidence>
<dbReference type="NCBIfam" id="NF001097">
    <property type="entry name" value="PRK00129.1"/>
    <property type="match status" value="1"/>
</dbReference>
<keyword evidence="10" id="KW-0418">Kinase</keyword>
<protein>
    <recommendedName>
        <fullName evidence="5">uridine/cytidine kinase</fullName>
        <ecNumber evidence="5">2.7.1.48</ecNumber>
    </recommendedName>
</protein>
<keyword evidence="8" id="KW-0808">Transferase</keyword>
<dbReference type="GO" id="GO:2000904">
    <property type="term" value="P:regulation of starch metabolic process"/>
    <property type="evidence" value="ECO:0007669"/>
    <property type="project" value="UniProtKB-ARBA"/>
</dbReference>
<evidence type="ECO:0000259" key="13">
    <source>
        <dbReference type="Pfam" id="PF00485"/>
    </source>
</evidence>
<feature type="domain" description="Phosphoribosyltransferase" evidence="14">
    <location>
        <begin position="257"/>
        <end position="458"/>
    </location>
</feature>
<comment type="pathway">
    <text evidence="1">Pyrimidine metabolism; UMP biosynthesis via salvage pathway; UMP from uridine: step 1/1.</text>
</comment>
<dbReference type="Gene3D" id="3.40.50.300">
    <property type="entry name" value="P-loop containing nucleotide triphosphate hydrolases"/>
    <property type="match status" value="1"/>
</dbReference>
<gene>
    <name evidence="15" type="ORF">ES288_A01G104100v1</name>
</gene>
<evidence type="ECO:0000256" key="9">
    <source>
        <dbReference type="ARBA" id="ARBA00022741"/>
    </source>
</evidence>
<name>A0A5D2HJS9_GOSDA</name>
<accession>A0A5D2HJS9</accession>
<dbReference type="Pfam" id="PF00485">
    <property type="entry name" value="PRK"/>
    <property type="match status" value="1"/>
</dbReference>
<keyword evidence="9" id="KW-0547">Nucleotide-binding</keyword>
<dbReference type="GO" id="GO:0016757">
    <property type="term" value="F:glycosyltransferase activity"/>
    <property type="evidence" value="ECO:0007669"/>
    <property type="project" value="UniProtKB-KW"/>
</dbReference>
<comment type="similarity">
    <text evidence="4">In the C-terminal section; belongs to the UPRTase family.</text>
</comment>
<keyword evidence="11" id="KW-0342">GTP-binding</keyword>
<dbReference type="GO" id="GO:0009507">
    <property type="term" value="C:chloroplast"/>
    <property type="evidence" value="ECO:0007669"/>
    <property type="project" value="UniProtKB-ARBA"/>
</dbReference>
<dbReference type="Pfam" id="PF14681">
    <property type="entry name" value="UPRTase"/>
    <property type="match status" value="1"/>
</dbReference>
<evidence type="ECO:0000259" key="14">
    <source>
        <dbReference type="Pfam" id="PF14681"/>
    </source>
</evidence>
<proteinExistence type="inferred from homology"/>
<dbReference type="EMBL" id="CM017688">
    <property type="protein sequence ID" value="TYH30547.1"/>
    <property type="molecule type" value="Genomic_DNA"/>
</dbReference>
<dbReference type="Proteomes" id="UP000323506">
    <property type="component" value="Chromosome A01"/>
</dbReference>
<dbReference type="PRINTS" id="PR00988">
    <property type="entry name" value="URIDINKINASE"/>
</dbReference>
<dbReference type="FunFam" id="3.40.50.300:FF:000339">
    <property type="entry name" value="Uridine kinase"/>
    <property type="match status" value="1"/>
</dbReference>
<dbReference type="GO" id="GO:0044206">
    <property type="term" value="P:UMP salvage"/>
    <property type="evidence" value="ECO:0007669"/>
    <property type="project" value="UniProtKB-UniPathway"/>
</dbReference>
<evidence type="ECO:0000256" key="1">
    <source>
        <dbReference type="ARBA" id="ARBA00004690"/>
    </source>
</evidence>
<evidence type="ECO:0000256" key="4">
    <source>
        <dbReference type="ARBA" id="ARBA00010723"/>
    </source>
</evidence>
<dbReference type="PANTHER" id="PTHR10285">
    <property type="entry name" value="URIDINE KINASE"/>
    <property type="match status" value="1"/>
</dbReference>
<reference evidence="15 16" key="1">
    <citation type="submission" date="2019-06" db="EMBL/GenBank/DDBJ databases">
        <title>WGS assembly of Gossypium darwinii.</title>
        <authorList>
            <person name="Chen Z.J."/>
            <person name="Sreedasyam A."/>
            <person name="Ando A."/>
            <person name="Song Q."/>
            <person name="De L."/>
            <person name="Hulse-Kemp A."/>
            <person name="Ding M."/>
            <person name="Ye W."/>
            <person name="Kirkbride R."/>
            <person name="Jenkins J."/>
            <person name="Plott C."/>
            <person name="Lovell J."/>
            <person name="Lin Y.-M."/>
            <person name="Vaughn R."/>
            <person name="Liu B."/>
            <person name="Li W."/>
            <person name="Simpson S."/>
            <person name="Scheffler B."/>
            <person name="Saski C."/>
            <person name="Grover C."/>
            <person name="Hu G."/>
            <person name="Conover J."/>
            <person name="Carlson J."/>
            <person name="Shu S."/>
            <person name="Boston L."/>
            <person name="Williams M."/>
            <person name="Peterson D."/>
            <person name="Mcgee K."/>
            <person name="Jones D."/>
            <person name="Wendel J."/>
            <person name="Stelly D."/>
            <person name="Grimwood J."/>
            <person name="Schmutz J."/>
        </authorList>
    </citation>
    <scope>NUCLEOTIDE SEQUENCE [LARGE SCALE GENOMIC DNA]</scope>
    <source>
        <strain evidence="15">1808015.09</strain>
    </source>
</reference>
<evidence type="ECO:0000256" key="5">
    <source>
        <dbReference type="ARBA" id="ARBA00012137"/>
    </source>
</evidence>
<dbReference type="Gene3D" id="3.40.50.2020">
    <property type="match status" value="1"/>
</dbReference>
<evidence type="ECO:0000256" key="11">
    <source>
        <dbReference type="ARBA" id="ARBA00023134"/>
    </source>
</evidence>
<dbReference type="GO" id="GO:0005525">
    <property type="term" value="F:GTP binding"/>
    <property type="evidence" value="ECO:0007669"/>
    <property type="project" value="UniProtKB-KW"/>
</dbReference>
<evidence type="ECO:0000256" key="6">
    <source>
        <dbReference type="ARBA" id="ARBA00022533"/>
    </source>
</evidence>
<dbReference type="InterPro" id="IPR029057">
    <property type="entry name" value="PRTase-like"/>
</dbReference>
<dbReference type="UniPathway" id="UPA00574">
    <property type="reaction ID" value="UER00637"/>
</dbReference>
<dbReference type="CDD" id="cd06223">
    <property type="entry name" value="PRTases_typeI"/>
    <property type="match status" value="1"/>
</dbReference>
<dbReference type="InterPro" id="IPR006083">
    <property type="entry name" value="PRK/URK"/>
</dbReference>
<organism evidence="15 16">
    <name type="scientific">Gossypium darwinii</name>
    <name type="common">Darwin's cotton</name>
    <name type="synonym">Gossypium barbadense var. darwinii</name>
    <dbReference type="NCBI Taxonomy" id="34276"/>
    <lineage>
        <taxon>Eukaryota</taxon>
        <taxon>Viridiplantae</taxon>
        <taxon>Streptophyta</taxon>
        <taxon>Embryophyta</taxon>
        <taxon>Tracheophyta</taxon>
        <taxon>Spermatophyta</taxon>
        <taxon>Magnoliopsida</taxon>
        <taxon>eudicotyledons</taxon>
        <taxon>Gunneridae</taxon>
        <taxon>Pentapetalae</taxon>
        <taxon>rosids</taxon>
        <taxon>malvids</taxon>
        <taxon>Malvales</taxon>
        <taxon>Malvaceae</taxon>
        <taxon>Malvoideae</taxon>
        <taxon>Gossypium</taxon>
    </lineage>
</organism>
<dbReference type="FunFam" id="3.40.50.2020:FF:000015">
    <property type="entry name" value="Uridine kinase"/>
    <property type="match status" value="1"/>
</dbReference>